<reference evidence="2 3" key="1">
    <citation type="submission" date="2017-03" db="EMBL/GenBank/DDBJ databases">
        <title>Genome analysis of strain PAMC 26577.</title>
        <authorList>
            <person name="Oh H.-M."/>
            <person name="Yang J.-A."/>
        </authorList>
    </citation>
    <scope>NUCLEOTIDE SEQUENCE [LARGE SCALE GENOMIC DNA]</scope>
    <source>
        <strain evidence="2 3">PAMC 26577</strain>
    </source>
</reference>
<dbReference type="GO" id="GO:0016887">
    <property type="term" value="F:ATP hydrolysis activity"/>
    <property type="evidence" value="ECO:0007669"/>
    <property type="project" value="InterPro"/>
</dbReference>
<comment type="caution">
    <text evidence="2">The sequence shown here is derived from an EMBL/GenBank/DDBJ whole genome shotgun (WGS) entry which is preliminary data.</text>
</comment>
<dbReference type="AlphaFoldDB" id="A0A2C9XUU7"/>
<protein>
    <submittedName>
        <fullName evidence="2">ATPase involved in DNA repair</fullName>
    </submittedName>
</protein>
<evidence type="ECO:0000313" key="2">
    <source>
        <dbReference type="EMBL" id="OTP66991.1"/>
    </source>
</evidence>
<dbReference type="SUPFAM" id="SSF52540">
    <property type="entry name" value="P-loop containing nucleoside triphosphate hydrolases"/>
    <property type="match status" value="1"/>
</dbReference>
<dbReference type="PANTHER" id="PTHR32114:SF2">
    <property type="entry name" value="ABC TRANSPORTER ABCH.3"/>
    <property type="match status" value="1"/>
</dbReference>
<proteinExistence type="predicted"/>
<dbReference type="PANTHER" id="PTHR32114">
    <property type="entry name" value="ABC TRANSPORTER ABCH.3"/>
    <property type="match status" value="1"/>
</dbReference>
<sequence length="799" mass="87729">MFYGPNGSGKTSLCEALELALLGSVDEASAKRIPSQRYFANLHERRYEPPALLALDENGQASAVRPDAAAHRFCFIEKNRIDNFSRIAAKTAGEKKDLIASLFGLEQFHDFVGNFNESMDAQLSLTAAQQQELATRRAALQRDQFTVDSETQAVQAISRDEAAYAEAFKLGLSYAELLVLIGSEQTPGRLQYLNGQLDGPTPSLYGVSSARLTEAYRAADDEQTRLENVSARLAAKTAETSFQSLYNAVLGLQAEMPGNCPACGTPLTGEYHAARDPYAQAREGLAQLRDLAALQAEMTSVRRTWEAASRGLEALLSNFAQRVGANAGSQDERLQHLSAPAVDHSKAWWRASYEAPDGIKSMAKKIVDMAVECEGLDTQTNLALASRTEMAQERVRLVQAGQAVAGFIARRVELAKQVATARQVIQNFDHANAELIAGVAREAALVTRDHRIKAAYDDFLRLLRQFRSEHPGTLIAGLNTTALDIYNEFNRRDHDGDKLAALRLPIGEDGRIELAFRGAPQINVDALHVLSEGHLRCLGVAILLAKAIDVRAPAIIFDDAINAIDTEHREGIREAIFQSDRFARTQIIVTCHSSEFIKDLQNHVGADQWTAYYLMPHIGDYRPRVRGNELTFNYLRQARDALEIGDSRNALGSARQSLEMLTDKVWKWLGKYELGQLTVPLAGRGAEPALRNLCEALKKRLDEARTFVHPDKPALVQGLGAVLGVPAPSNVWLYLNKGIHEEANRDDYDPNLVRTIVENLEMLNQLQLRSMSAAMAGVAQAAVTAAVGATAVGGRRNRV</sequence>
<evidence type="ECO:0000313" key="3">
    <source>
        <dbReference type="Proteomes" id="UP000195221"/>
    </source>
</evidence>
<dbReference type="Pfam" id="PF13476">
    <property type="entry name" value="AAA_23"/>
    <property type="match status" value="1"/>
</dbReference>
<dbReference type="InterPro" id="IPR038729">
    <property type="entry name" value="Rad50/SbcC_AAA"/>
</dbReference>
<dbReference type="EMBL" id="NBTZ01000158">
    <property type="protein sequence ID" value="OTP66991.1"/>
    <property type="molecule type" value="Genomic_DNA"/>
</dbReference>
<dbReference type="InterPro" id="IPR027417">
    <property type="entry name" value="P-loop_NTPase"/>
</dbReference>
<accession>A0A2C9XUU7</accession>
<gene>
    <name evidence="2" type="ORF">PAMC26577_37250</name>
</gene>
<evidence type="ECO:0000259" key="1">
    <source>
        <dbReference type="Pfam" id="PF13476"/>
    </source>
</evidence>
<dbReference type="Proteomes" id="UP000195221">
    <property type="component" value="Unassembled WGS sequence"/>
</dbReference>
<feature type="domain" description="Rad50/SbcC-type AAA" evidence="1">
    <location>
        <begin position="2"/>
        <end position="141"/>
    </location>
</feature>
<dbReference type="GO" id="GO:0006302">
    <property type="term" value="P:double-strand break repair"/>
    <property type="evidence" value="ECO:0007669"/>
    <property type="project" value="InterPro"/>
</dbReference>
<dbReference type="Gene3D" id="3.40.50.300">
    <property type="entry name" value="P-loop containing nucleotide triphosphate hydrolases"/>
    <property type="match status" value="2"/>
</dbReference>
<dbReference type="CDD" id="cd00267">
    <property type="entry name" value="ABC_ATPase"/>
    <property type="match status" value="1"/>
</dbReference>
<name>A0A2C9XUU7_CABSO</name>
<organism evidence="2 3">
    <name type="scientific">Caballeronia sordidicola</name>
    <name type="common">Burkholderia sordidicola</name>
    <dbReference type="NCBI Taxonomy" id="196367"/>
    <lineage>
        <taxon>Bacteria</taxon>
        <taxon>Pseudomonadati</taxon>
        <taxon>Pseudomonadota</taxon>
        <taxon>Betaproteobacteria</taxon>
        <taxon>Burkholderiales</taxon>
        <taxon>Burkholderiaceae</taxon>
        <taxon>Caballeronia</taxon>
    </lineage>
</organism>